<evidence type="ECO:0000256" key="7">
    <source>
        <dbReference type="ARBA" id="ARBA00023053"/>
    </source>
</evidence>
<evidence type="ECO:0000256" key="13">
    <source>
        <dbReference type="SAM" id="Phobius"/>
    </source>
</evidence>
<dbReference type="Gene3D" id="1.10.287.820">
    <property type="entry name" value="Acid-sensing ion channel domain"/>
    <property type="match status" value="1"/>
</dbReference>
<evidence type="ECO:0000256" key="1">
    <source>
        <dbReference type="ARBA" id="ARBA00004141"/>
    </source>
</evidence>
<evidence type="ECO:0000256" key="2">
    <source>
        <dbReference type="ARBA" id="ARBA00007193"/>
    </source>
</evidence>
<comment type="caution">
    <text evidence="14">The sequence shown here is derived from an EMBL/GenBank/DDBJ whole genome shotgun (WGS) entry which is preliminary data.</text>
</comment>
<dbReference type="Proteomes" id="UP001516400">
    <property type="component" value="Unassembled WGS sequence"/>
</dbReference>
<feature type="transmembrane region" description="Helical" evidence="13">
    <location>
        <begin position="65"/>
        <end position="86"/>
    </location>
</feature>
<dbReference type="Gene3D" id="1.10.287.770">
    <property type="entry name" value="YojJ-like"/>
    <property type="match status" value="1"/>
</dbReference>
<comment type="similarity">
    <text evidence="2 12">Belongs to the amiloride-sensitive sodium channel (TC 1.A.6) family.</text>
</comment>
<keyword evidence="3 12" id="KW-0813">Transport</keyword>
<keyword evidence="8 12" id="KW-0406">Ion transport</keyword>
<comment type="subcellular location">
    <subcellularLocation>
        <location evidence="1">Membrane</location>
        <topology evidence="1">Multi-pass membrane protein</topology>
    </subcellularLocation>
</comment>
<evidence type="ECO:0000256" key="8">
    <source>
        <dbReference type="ARBA" id="ARBA00023065"/>
    </source>
</evidence>
<keyword evidence="4 12" id="KW-0894">Sodium channel</keyword>
<keyword evidence="7" id="KW-0915">Sodium</keyword>
<dbReference type="PANTHER" id="PTHR11690">
    <property type="entry name" value="AMILORIDE-SENSITIVE SODIUM CHANNEL-RELATED"/>
    <property type="match status" value="1"/>
</dbReference>
<dbReference type="PANTHER" id="PTHR11690:SF247">
    <property type="entry name" value="PICKPOCKET 23, ISOFORM C"/>
    <property type="match status" value="1"/>
</dbReference>
<evidence type="ECO:0000313" key="14">
    <source>
        <dbReference type="EMBL" id="KAL3267896.1"/>
    </source>
</evidence>
<reference evidence="14 15" key="1">
    <citation type="journal article" date="2021" name="BMC Biol.">
        <title>Horizontally acquired antibacterial genes associated with adaptive radiation of ladybird beetles.</title>
        <authorList>
            <person name="Li H.S."/>
            <person name="Tang X.F."/>
            <person name="Huang Y.H."/>
            <person name="Xu Z.Y."/>
            <person name="Chen M.L."/>
            <person name="Du X.Y."/>
            <person name="Qiu B.Y."/>
            <person name="Chen P.T."/>
            <person name="Zhang W."/>
            <person name="Slipinski A."/>
            <person name="Escalona H.E."/>
            <person name="Waterhouse R.M."/>
            <person name="Zwick A."/>
            <person name="Pang H."/>
        </authorList>
    </citation>
    <scope>NUCLEOTIDE SEQUENCE [LARGE SCALE GENOMIC DNA]</scope>
    <source>
        <strain evidence="14">SYSU2018</strain>
    </source>
</reference>
<keyword evidence="6 13" id="KW-1133">Transmembrane helix</keyword>
<evidence type="ECO:0008006" key="16">
    <source>
        <dbReference type="Google" id="ProtNLM"/>
    </source>
</evidence>
<evidence type="ECO:0000313" key="15">
    <source>
        <dbReference type="Proteomes" id="UP001516400"/>
    </source>
</evidence>
<dbReference type="GO" id="GO:0016020">
    <property type="term" value="C:membrane"/>
    <property type="evidence" value="ECO:0007669"/>
    <property type="project" value="UniProtKB-SubCell"/>
</dbReference>
<keyword evidence="11 12" id="KW-0407">Ion channel</keyword>
<evidence type="ECO:0000256" key="5">
    <source>
        <dbReference type="ARBA" id="ARBA00022692"/>
    </source>
</evidence>
<dbReference type="AlphaFoldDB" id="A0ABD2MP89"/>
<evidence type="ECO:0000256" key="3">
    <source>
        <dbReference type="ARBA" id="ARBA00022448"/>
    </source>
</evidence>
<name>A0ABD2MP89_9CUCU</name>
<keyword evidence="10 12" id="KW-0739">Sodium transport</keyword>
<gene>
    <name evidence="14" type="ORF">HHI36_007035</name>
</gene>
<dbReference type="Pfam" id="PF00858">
    <property type="entry name" value="ASC"/>
    <property type="match status" value="1"/>
</dbReference>
<protein>
    <recommendedName>
        <fullName evidence="16">Sodium channel protein Nach</fullName>
    </recommendedName>
</protein>
<organism evidence="14 15">
    <name type="scientific">Cryptolaemus montrouzieri</name>
    <dbReference type="NCBI Taxonomy" id="559131"/>
    <lineage>
        <taxon>Eukaryota</taxon>
        <taxon>Metazoa</taxon>
        <taxon>Ecdysozoa</taxon>
        <taxon>Arthropoda</taxon>
        <taxon>Hexapoda</taxon>
        <taxon>Insecta</taxon>
        <taxon>Pterygota</taxon>
        <taxon>Neoptera</taxon>
        <taxon>Endopterygota</taxon>
        <taxon>Coleoptera</taxon>
        <taxon>Polyphaga</taxon>
        <taxon>Cucujiformia</taxon>
        <taxon>Coccinelloidea</taxon>
        <taxon>Coccinellidae</taxon>
        <taxon>Scymninae</taxon>
        <taxon>Scymnini</taxon>
        <taxon>Cryptolaemus</taxon>
    </lineage>
</organism>
<keyword evidence="9 13" id="KW-0472">Membrane</keyword>
<sequence>MNKLKMRKSNRNFRKKVKSTTTSWADYYRIFKTSWRVQAKVFFENSTLHGVRYIAENGRPFFEKFMWFTCVVVSLVTSTIIILSLWEKFQTNPTITGLDTDFHNWEVPFPAITICQRQPGNDTRIEEFVESYSKDPSTKSQFKNFMQILTKLSYDNIKELGKFPNLNFTFPDKSLKNIIFSLMNTCEDVFDTCDWKSKPYNCCEGFFPTFTESGFCYSFNSRHYEKKYPWSEEFPPFHMHYIKETDLKWSLAFTVKEMTSEMPIYILNSDEMAGLDMNPQHIWNFLMNTISFSVKQTYTTEDTRQLSIRQRHCVFPDEKKLIIDHTYTYTACARQCRMDNAMKFCQCIPYFYHIEASSIYKYCEISELTCIADNLGKIIAVDKCECQLGCFNTVYEVEKLNYNEGEETKTMEAEFMSWPMIRYKREVLFGWVDLLVSFGGIAGLFLGFSLLSGVEIIYYFTIRAYFMIIKERSTLEKIHLEHKSKPPPKYDLSLTPYFISDPLPGHGINELSKKNTRKNKGIHGAKIIPLQGNWKPSDTIMPPFGIEYLD</sequence>
<dbReference type="InterPro" id="IPR001873">
    <property type="entry name" value="ENaC"/>
</dbReference>
<evidence type="ECO:0000256" key="4">
    <source>
        <dbReference type="ARBA" id="ARBA00022461"/>
    </source>
</evidence>
<proteinExistence type="inferred from homology"/>
<evidence type="ECO:0000256" key="10">
    <source>
        <dbReference type="ARBA" id="ARBA00023201"/>
    </source>
</evidence>
<dbReference type="GO" id="GO:0005272">
    <property type="term" value="F:sodium channel activity"/>
    <property type="evidence" value="ECO:0007669"/>
    <property type="project" value="UniProtKB-KW"/>
</dbReference>
<keyword evidence="15" id="KW-1185">Reference proteome</keyword>
<feature type="transmembrane region" description="Helical" evidence="13">
    <location>
        <begin position="428"/>
        <end position="460"/>
    </location>
</feature>
<evidence type="ECO:0000256" key="12">
    <source>
        <dbReference type="RuleBase" id="RU000679"/>
    </source>
</evidence>
<evidence type="ECO:0000256" key="6">
    <source>
        <dbReference type="ARBA" id="ARBA00022989"/>
    </source>
</evidence>
<keyword evidence="5 12" id="KW-0812">Transmembrane</keyword>
<evidence type="ECO:0000256" key="9">
    <source>
        <dbReference type="ARBA" id="ARBA00023136"/>
    </source>
</evidence>
<accession>A0ABD2MP89</accession>
<evidence type="ECO:0000256" key="11">
    <source>
        <dbReference type="ARBA" id="ARBA00023303"/>
    </source>
</evidence>
<dbReference type="EMBL" id="JABFTP020000021">
    <property type="protein sequence ID" value="KAL3267896.1"/>
    <property type="molecule type" value="Genomic_DNA"/>
</dbReference>